<sequence>MGVIGHYTESPVITRIAGKDCNQIRIPSSTNLPSEIITTLETEEDLNGVLSELHRKTDENVKVLNENMNEDIEIITTLETEEDLNGVLSELHRKTDENENMNEDIDGLEESNISNEILITNSIGMNVTLPLASSLESVVNFQSNEGILI</sequence>
<evidence type="ECO:0000313" key="2">
    <source>
        <dbReference type="EMBL" id="KAK9736443.1"/>
    </source>
</evidence>
<keyword evidence="3" id="KW-1185">Reference proteome</keyword>
<keyword evidence="1" id="KW-0175">Coiled coil</keyword>
<dbReference type="Proteomes" id="UP001458880">
    <property type="component" value="Unassembled WGS sequence"/>
</dbReference>
<feature type="coiled-coil region" evidence="1">
    <location>
        <begin position="84"/>
        <end position="111"/>
    </location>
</feature>
<dbReference type="EMBL" id="JASPKY010000113">
    <property type="protein sequence ID" value="KAK9736443.1"/>
    <property type="molecule type" value="Genomic_DNA"/>
</dbReference>
<reference evidence="2 3" key="1">
    <citation type="journal article" date="2024" name="BMC Genomics">
        <title>De novo assembly and annotation of Popillia japonica's genome with initial clues to its potential as an invasive pest.</title>
        <authorList>
            <person name="Cucini C."/>
            <person name="Boschi S."/>
            <person name="Funari R."/>
            <person name="Cardaioli E."/>
            <person name="Iannotti N."/>
            <person name="Marturano G."/>
            <person name="Paoli F."/>
            <person name="Bruttini M."/>
            <person name="Carapelli A."/>
            <person name="Frati F."/>
            <person name="Nardi F."/>
        </authorList>
    </citation>
    <scope>NUCLEOTIDE SEQUENCE [LARGE SCALE GENOMIC DNA]</scope>
    <source>
        <strain evidence="2">DMR45628</strain>
    </source>
</reference>
<evidence type="ECO:0000256" key="1">
    <source>
        <dbReference type="SAM" id="Coils"/>
    </source>
</evidence>
<evidence type="ECO:0000313" key="3">
    <source>
        <dbReference type="Proteomes" id="UP001458880"/>
    </source>
</evidence>
<name>A0AAW1LRL3_POPJA</name>
<dbReference type="AlphaFoldDB" id="A0AAW1LRL3"/>
<organism evidence="2 3">
    <name type="scientific">Popillia japonica</name>
    <name type="common">Japanese beetle</name>
    <dbReference type="NCBI Taxonomy" id="7064"/>
    <lineage>
        <taxon>Eukaryota</taxon>
        <taxon>Metazoa</taxon>
        <taxon>Ecdysozoa</taxon>
        <taxon>Arthropoda</taxon>
        <taxon>Hexapoda</taxon>
        <taxon>Insecta</taxon>
        <taxon>Pterygota</taxon>
        <taxon>Neoptera</taxon>
        <taxon>Endopterygota</taxon>
        <taxon>Coleoptera</taxon>
        <taxon>Polyphaga</taxon>
        <taxon>Scarabaeiformia</taxon>
        <taxon>Scarabaeidae</taxon>
        <taxon>Rutelinae</taxon>
        <taxon>Popillia</taxon>
    </lineage>
</organism>
<gene>
    <name evidence="2" type="ORF">QE152_g12437</name>
</gene>
<protein>
    <submittedName>
        <fullName evidence="2">Uncharacterized protein</fullName>
    </submittedName>
</protein>
<accession>A0AAW1LRL3</accession>
<comment type="caution">
    <text evidence="2">The sequence shown here is derived from an EMBL/GenBank/DDBJ whole genome shotgun (WGS) entry which is preliminary data.</text>
</comment>
<proteinExistence type="predicted"/>